<gene>
    <name evidence="1" type="ORF">S06H3_39194</name>
</gene>
<feature type="non-terminal residue" evidence="1">
    <location>
        <position position="1"/>
    </location>
</feature>
<dbReference type="EMBL" id="BARV01023949">
    <property type="protein sequence ID" value="GAI42629.1"/>
    <property type="molecule type" value="Genomic_DNA"/>
</dbReference>
<dbReference type="SUPFAM" id="SSF69118">
    <property type="entry name" value="AhpD-like"/>
    <property type="match status" value="1"/>
</dbReference>
<protein>
    <recommendedName>
        <fullName evidence="2">Carboxymuconolactone decarboxylase-like domain-containing protein</fullName>
    </recommendedName>
</protein>
<dbReference type="PANTHER" id="PTHR34846:SF10">
    <property type="entry name" value="CYTOPLASMIC PROTEIN"/>
    <property type="match status" value="1"/>
</dbReference>
<dbReference type="Gene3D" id="1.20.1290.10">
    <property type="entry name" value="AhpD-like"/>
    <property type="match status" value="1"/>
</dbReference>
<dbReference type="AlphaFoldDB" id="X1QH85"/>
<evidence type="ECO:0000313" key="1">
    <source>
        <dbReference type="EMBL" id="GAI42629.1"/>
    </source>
</evidence>
<name>X1QH85_9ZZZZ</name>
<reference evidence="1" key="1">
    <citation type="journal article" date="2014" name="Front. Microbiol.">
        <title>High frequency of phylogenetically diverse reductive dehalogenase-homologous genes in deep subseafloor sedimentary metagenomes.</title>
        <authorList>
            <person name="Kawai M."/>
            <person name="Futagami T."/>
            <person name="Toyoda A."/>
            <person name="Takaki Y."/>
            <person name="Nishi S."/>
            <person name="Hori S."/>
            <person name="Arai W."/>
            <person name="Tsubouchi T."/>
            <person name="Morono Y."/>
            <person name="Uchiyama I."/>
            <person name="Ito T."/>
            <person name="Fujiyama A."/>
            <person name="Inagaki F."/>
            <person name="Takami H."/>
        </authorList>
    </citation>
    <scope>NUCLEOTIDE SEQUENCE</scope>
    <source>
        <strain evidence="1">Expedition CK06-06</strain>
    </source>
</reference>
<dbReference type="InterPro" id="IPR029032">
    <property type="entry name" value="AhpD-like"/>
</dbReference>
<proteinExistence type="predicted"/>
<sequence length="102" mass="11625">KISDLNKCEFCVSIAKQQLKTFGLTDKDLENIESQNLSEREKVALEYAVASTKHAYNIDPEVMKKMKKHYADEQIVEISSVVGLFNFINRFNDSLGVLPDIE</sequence>
<evidence type="ECO:0008006" key="2">
    <source>
        <dbReference type="Google" id="ProtNLM"/>
    </source>
</evidence>
<accession>X1QH85</accession>
<dbReference type="PANTHER" id="PTHR34846">
    <property type="entry name" value="4-CARBOXYMUCONOLACTONE DECARBOXYLASE FAMILY PROTEIN (AFU_ORTHOLOGUE AFUA_6G11590)"/>
    <property type="match status" value="1"/>
</dbReference>
<organism evidence="1">
    <name type="scientific">marine sediment metagenome</name>
    <dbReference type="NCBI Taxonomy" id="412755"/>
    <lineage>
        <taxon>unclassified sequences</taxon>
        <taxon>metagenomes</taxon>
        <taxon>ecological metagenomes</taxon>
    </lineage>
</organism>
<comment type="caution">
    <text evidence="1">The sequence shown here is derived from an EMBL/GenBank/DDBJ whole genome shotgun (WGS) entry which is preliminary data.</text>
</comment>